<feature type="signal peptide" evidence="1">
    <location>
        <begin position="1"/>
        <end position="20"/>
    </location>
</feature>
<dbReference type="RefSeq" id="WP_412441498.1">
    <property type="nucleotide sequence ID" value="NZ_CACRUT010000031.1"/>
</dbReference>
<evidence type="ECO:0000313" key="2">
    <source>
        <dbReference type="EMBL" id="VYU68051.1"/>
    </source>
</evidence>
<organism evidence="2">
    <name type="scientific">Paraprevotella clara</name>
    <dbReference type="NCBI Taxonomy" id="454154"/>
    <lineage>
        <taxon>Bacteria</taxon>
        <taxon>Pseudomonadati</taxon>
        <taxon>Bacteroidota</taxon>
        <taxon>Bacteroidia</taxon>
        <taxon>Bacteroidales</taxon>
        <taxon>Prevotellaceae</taxon>
        <taxon>Paraprevotella</taxon>
    </lineage>
</organism>
<accession>A0A6N3GVT3</accession>
<dbReference type="SUPFAM" id="SSF56925">
    <property type="entry name" value="OMPA-like"/>
    <property type="match status" value="1"/>
</dbReference>
<sequence>MKRKNLIFVSALLASQSMMAQTPYMNENYMPTDLIGSARYVGMGGALGALGADLSTASSNPAALGLYRRSDAALSFSVLTQQEKPDLNADMTHLSFDQMGFVVSIPVMAKSVRYVNFGVNYQKRANFNQSFIADNGALNGLSQTQQMADILNHTQYSTPLADLMYNSCLVNPEYIRDNQGNVQVDQEGNPLYDSYNALASDRNNYDRTTEGGIAGYDFNLSMNIKDRVYLGFTLGVNDVDYYSYSTYREFGTISDGQGNSYSDFENYSLYNTQHVSGYGINVKLGGIFRPIGNSPFRIGLAVETPTFYHLESYSSYSIDSPVMEDENYDIYINQDRNGKFIYTNYLPDVDLANLHMKITTPWKFRVSLGHTIGTYLAIGAEYEYADYSKTKQGYEDWDYDYWGYGYSRGTTHDRDMDALHKSTLRGSHSFKFGMELNLTDNVAFRAGYNYYSRMFKEEATLDQTGPSPAFGYQTTTDYLNKNDVNIFTAGLGYHGKHFYADMAYKCRIQSGDFYAFDDTYITQTGGRLTPVDVNLNTHQVFFTLGYKF</sequence>
<gene>
    <name evidence="2" type="ORF">PCLFYP37_00624</name>
</gene>
<dbReference type="InterPro" id="IPR011250">
    <property type="entry name" value="OMP/PagP_B-barrel"/>
</dbReference>
<dbReference type="SUPFAM" id="SSF56935">
    <property type="entry name" value="Porins"/>
    <property type="match status" value="1"/>
</dbReference>
<dbReference type="EMBL" id="CACRUT010000031">
    <property type="protein sequence ID" value="VYU68051.1"/>
    <property type="molecule type" value="Genomic_DNA"/>
</dbReference>
<dbReference type="AlphaFoldDB" id="A0A6N3GVT3"/>
<protein>
    <submittedName>
        <fullName evidence="2">Outer membrane protein transport protein (OMPP1/FadL/TodX)</fullName>
    </submittedName>
</protein>
<proteinExistence type="predicted"/>
<dbReference type="Gene3D" id="2.40.160.60">
    <property type="entry name" value="Outer membrane protein transport protein (OMPP1/FadL/TodX)"/>
    <property type="match status" value="1"/>
</dbReference>
<reference evidence="2" key="1">
    <citation type="submission" date="2019-11" db="EMBL/GenBank/DDBJ databases">
        <authorList>
            <person name="Feng L."/>
        </authorList>
    </citation>
    <scope>NUCLEOTIDE SEQUENCE</scope>
    <source>
        <strain evidence="2">PclaraLFYP37</strain>
    </source>
</reference>
<name>A0A6N3GVT3_9BACT</name>
<evidence type="ECO:0000256" key="1">
    <source>
        <dbReference type="SAM" id="SignalP"/>
    </source>
</evidence>
<keyword evidence="1" id="KW-0732">Signal</keyword>
<feature type="chain" id="PRO_5026779538" evidence="1">
    <location>
        <begin position="21"/>
        <end position="548"/>
    </location>
</feature>